<dbReference type="InterPro" id="IPR005094">
    <property type="entry name" value="Endonuclease_MobA/VirD2"/>
</dbReference>
<dbReference type="RefSeq" id="WP_111865201.1">
    <property type="nucleotide sequence ID" value="NZ_QLYX01000004.1"/>
</dbReference>
<evidence type="ECO:0000256" key="1">
    <source>
        <dbReference type="SAM" id="MobiDB-lite"/>
    </source>
</evidence>
<reference evidence="3 4" key="1">
    <citation type="submission" date="2018-06" db="EMBL/GenBank/DDBJ databases">
        <title>Actinomadura craniellae sp. nov. isolated from marine sponge Craniella sp.</title>
        <authorList>
            <person name="Li L."/>
            <person name="Xu Q.H."/>
            <person name="Lin H.W."/>
            <person name="Lu Y.H."/>
        </authorList>
    </citation>
    <scope>NUCLEOTIDE SEQUENCE [LARGE SCALE GENOMIC DNA]</scope>
    <source>
        <strain evidence="3 4">LHW63021</strain>
    </source>
</reference>
<feature type="compositionally biased region" description="Basic and acidic residues" evidence="1">
    <location>
        <begin position="550"/>
        <end position="564"/>
    </location>
</feature>
<accession>A0A365H7F7</accession>
<sequence length="564" mass="62328">MDGLLAQPLAMLGDRNYRKPVWHLSLRAAPEDPVLTDEQWAQAAREVMARTGLARPEDEEAVRWVAVRHADDHIHIIATLARQDGERPDVWNDGYRVRDACRAIEERFGLRRTAPADRTAAKRPKRGETEKARRRGWAEPPRTALRRHAATAAAGARDEAEFFARLREQGALVRMRFSRRDPGEVTGYAVALPGDLAADGQPVWYGGGKLAADLTLPKLRHRWTVPAVPRPRSPLDPADRSLGQPRPGDYQPVSGRHLSVRSARAVLRTIVRQAADQTRTPEEFFEHLARNGVLAKQRFSEFHPGQITGYSVTLPDHTDPDGQPRWYGGGRLSDDLSWQRLEHRWGPRSTRHLDPEPAMDLTVEERRAFYEDAARAADYATAQVRRCMAVDPHTARDAIWAASDTLHVAAHATGNRHLRAAADAYDRAARAPYGRIPAPTPAGTGLRTAARLLAMTGVFGDQGTQAVMLLTANLITLIDTIAQLHQAEHRHAQAAAAQAAGRHLHQAGSAQNRQVPWLTQPAHAPTPVDLAMTAFPVPWAPAESPPAPDRSGRTKPPEPRRPGL</sequence>
<dbReference type="AlphaFoldDB" id="A0A365H7F7"/>
<feature type="region of interest" description="Disordered" evidence="1">
    <location>
        <begin position="538"/>
        <end position="564"/>
    </location>
</feature>
<feature type="domain" description="MobA/VirD2-like nuclease" evidence="2">
    <location>
        <begin position="15"/>
        <end position="110"/>
    </location>
</feature>
<dbReference type="Pfam" id="PF03432">
    <property type="entry name" value="Relaxase"/>
    <property type="match status" value="1"/>
</dbReference>
<organism evidence="3 4">
    <name type="scientific">Actinomadura craniellae</name>
    <dbReference type="NCBI Taxonomy" id="2231787"/>
    <lineage>
        <taxon>Bacteria</taxon>
        <taxon>Bacillati</taxon>
        <taxon>Actinomycetota</taxon>
        <taxon>Actinomycetes</taxon>
        <taxon>Streptosporangiales</taxon>
        <taxon>Thermomonosporaceae</taxon>
        <taxon>Actinomadura</taxon>
    </lineage>
</organism>
<evidence type="ECO:0000313" key="3">
    <source>
        <dbReference type="EMBL" id="RAY15011.1"/>
    </source>
</evidence>
<proteinExistence type="predicted"/>
<keyword evidence="4" id="KW-1185">Reference proteome</keyword>
<evidence type="ECO:0000259" key="2">
    <source>
        <dbReference type="Pfam" id="PF03432"/>
    </source>
</evidence>
<evidence type="ECO:0000313" key="4">
    <source>
        <dbReference type="Proteomes" id="UP000251891"/>
    </source>
</evidence>
<protein>
    <recommendedName>
        <fullName evidence="2">MobA/VirD2-like nuclease domain-containing protein</fullName>
    </recommendedName>
</protein>
<dbReference type="EMBL" id="QLYX01000004">
    <property type="protein sequence ID" value="RAY15011.1"/>
    <property type="molecule type" value="Genomic_DNA"/>
</dbReference>
<name>A0A365H7F7_9ACTN</name>
<gene>
    <name evidence="3" type="ORF">DPM19_09680</name>
</gene>
<feature type="region of interest" description="Disordered" evidence="1">
    <location>
        <begin position="492"/>
        <end position="511"/>
    </location>
</feature>
<dbReference type="Proteomes" id="UP000251891">
    <property type="component" value="Unassembled WGS sequence"/>
</dbReference>
<dbReference type="OrthoDB" id="4382201at2"/>
<comment type="caution">
    <text evidence="3">The sequence shown here is derived from an EMBL/GenBank/DDBJ whole genome shotgun (WGS) entry which is preliminary data.</text>
</comment>
<feature type="region of interest" description="Disordered" evidence="1">
    <location>
        <begin position="227"/>
        <end position="254"/>
    </location>
</feature>
<feature type="region of interest" description="Disordered" evidence="1">
    <location>
        <begin position="114"/>
        <end position="145"/>
    </location>
</feature>